<gene>
    <name evidence="1" type="ORF">METZ01_LOCUS319560</name>
</gene>
<name>A0A382P074_9ZZZZ</name>
<organism evidence="1">
    <name type="scientific">marine metagenome</name>
    <dbReference type="NCBI Taxonomy" id="408172"/>
    <lineage>
        <taxon>unclassified sequences</taxon>
        <taxon>metagenomes</taxon>
        <taxon>ecological metagenomes</taxon>
    </lineage>
</organism>
<proteinExistence type="predicted"/>
<dbReference type="EMBL" id="UINC01103930">
    <property type="protein sequence ID" value="SVC66706.1"/>
    <property type="molecule type" value="Genomic_DNA"/>
</dbReference>
<reference evidence="1" key="1">
    <citation type="submission" date="2018-05" db="EMBL/GenBank/DDBJ databases">
        <authorList>
            <person name="Lanie J.A."/>
            <person name="Ng W.-L."/>
            <person name="Kazmierczak K.M."/>
            <person name="Andrzejewski T.M."/>
            <person name="Davidsen T.M."/>
            <person name="Wayne K.J."/>
            <person name="Tettelin H."/>
            <person name="Glass J.I."/>
            <person name="Rusch D."/>
            <person name="Podicherti R."/>
            <person name="Tsui H.-C.T."/>
            <person name="Winkler M.E."/>
        </authorList>
    </citation>
    <scope>NUCLEOTIDE SEQUENCE</scope>
</reference>
<evidence type="ECO:0000313" key="1">
    <source>
        <dbReference type="EMBL" id="SVC66706.1"/>
    </source>
</evidence>
<protein>
    <submittedName>
        <fullName evidence="1">Uncharacterized protein</fullName>
    </submittedName>
</protein>
<dbReference type="AlphaFoldDB" id="A0A382P074"/>
<accession>A0A382P074</accession>
<sequence length="41" mass="4425">MHSLNLPITPQTKNPTNVGLLEPDAYHTFIPTVPPSVSIPS</sequence>